<organism evidence="2 3">
    <name type="scientific">Cinchona calisaya</name>
    <dbReference type="NCBI Taxonomy" id="153742"/>
    <lineage>
        <taxon>Eukaryota</taxon>
        <taxon>Viridiplantae</taxon>
        <taxon>Streptophyta</taxon>
        <taxon>Embryophyta</taxon>
        <taxon>Tracheophyta</taxon>
        <taxon>Spermatophyta</taxon>
        <taxon>Magnoliopsida</taxon>
        <taxon>eudicotyledons</taxon>
        <taxon>Gunneridae</taxon>
        <taxon>Pentapetalae</taxon>
        <taxon>asterids</taxon>
        <taxon>lamiids</taxon>
        <taxon>Gentianales</taxon>
        <taxon>Rubiaceae</taxon>
        <taxon>Cinchonoideae</taxon>
        <taxon>Cinchoneae</taxon>
        <taxon>Cinchona</taxon>
    </lineage>
</organism>
<evidence type="ECO:0000256" key="1">
    <source>
        <dbReference type="SAM" id="MobiDB-lite"/>
    </source>
</evidence>
<dbReference type="Proteomes" id="UP001630127">
    <property type="component" value="Unassembled WGS sequence"/>
</dbReference>
<dbReference type="AlphaFoldDB" id="A0ABD2XV83"/>
<evidence type="ECO:0000313" key="2">
    <source>
        <dbReference type="EMBL" id="KAL3498863.1"/>
    </source>
</evidence>
<evidence type="ECO:0000313" key="3">
    <source>
        <dbReference type="Proteomes" id="UP001630127"/>
    </source>
</evidence>
<feature type="compositionally biased region" description="Polar residues" evidence="1">
    <location>
        <begin position="115"/>
        <end position="137"/>
    </location>
</feature>
<gene>
    <name evidence="2" type="ORF">ACH5RR_041595</name>
</gene>
<feature type="region of interest" description="Disordered" evidence="1">
    <location>
        <begin position="82"/>
        <end position="145"/>
    </location>
</feature>
<reference evidence="2 3" key="1">
    <citation type="submission" date="2024-11" db="EMBL/GenBank/DDBJ databases">
        <title>A near-complete genome assembly of Cinchona calisaya.</title>
        <authorList>
            <person name="Lian D.C."/>
            <person name="Zhao X.W."/>
            <person name="Wei L."/>
        </authorList>
    </citation>
    <scope>NUCLEOTIDE SEQUENCE [LARGE SCALE GENOMIC DNA]</scope>
    <source>
        <tissue evidence="2">Nenye</tissue>
    </source>
</reference>
<name>A0ABD2XV83_9GENT</name>
<accession>A0ABD2XV83</accession>
<keyword evidence="3" id="KW-1185">Reference proteome</keyword>
<dbReference type="EMBL" id="JBJUIK010000017">
    <property type="protein sequence ID" value="KAL3498863.1"/>
    <property type="molecule type" value="Genomic_DNA"/>
</dbReference>
<comment type="caution">
    <text evidence="2">The sequence shown here is derived from an EMBL/GenBank/DDBJ whole genome shotgun (WGS) entry which is preliminary data.</text>
</comment>
<sequence>MIIKLTDIGVIAINIDKVIELLTSSYERLTYMHIYVERGDMQINSAKLLKGQAVELVEQIVEEPVEQVKEYVHPLVDIINPAAKAKRDKGEEDADPEWLWEGYEGPEDKDIFATTDKQMQPSPNTKATTAAENSQNEVDPRTTAA</sequence>
<protein>
    <submittedName>
        <fullName evidence="2">Uncharacterized protein</fullName>
    </submittedName>
</protein>
<proteinExistence type="predicted"/>